<dbReference type="AlphaFoldDB" id="A0A9W8C5Y4"/>
<feature type="coiled-coil region" evidence="1">
    <location>
        <begin position="81"/>
        <end position="115"/>
    </location>
</feature>
<gene>
    <name evidence="2" type="ORF">IRJ41_010258</name>
</gene>
<accession>A0A9W8C5Y4</accession>
<dbReference type="EMBL" id="JAFHDT010000007">
    <property type="protein sequence ID" value="KAI7807779.1"/>
    <property type="molecule type" value="Genomic_DNA"/>
</dbReference>
<keyword evidence="3" id="KW-1185">Reference proteome</keyword>
<name>A0A9W8C5Y4_TRIRA</name>
<sequence length="160" mass="18904">MRVSHQCEAEDEFCVRSCHAELCHHFWCETVQGRAADRGTHTHQHEENLHKLKTLNTHTQSYSVRMMECQTDFAVEEKMEIERLKMHKEILLEDIEKLKNQIENVMADIQGFKSAEDKEVHFSLQTDEERWKLQGISAVFVSDVFGLQPMRSHRSHQQRN</sequence>
<evidence type="ECO:0000313" key="3">
    <source>
        <dbReference type="Proteomes" id="UP001059041"/>
    </source>
</evidence>
<protein>
    <submittedName>
        <fullName evidence="2">Cytohesin 4</fullName>
    </submittedName>
</protein>
<evidence type="ECO:0000313" key="2">
    <source>
        <dbReference type="EMBL" id="KAI7807779.1"/>
    </source>
</evidence>
<reference evidence="2" key="1">
    <citation type="submission" date="2021-02" db="EMBL/GenBank/DDBJ databases">
        <title>Comparative genomics reveals that relaxation of natural selection precedes convergent phenotypic evolution of cavefish.</title>
        <authorList>
            <person name="Peng Z."/>
        </authorList>
    </citation>
    <scope>NUCLEOTIDE SEQUENCE</scope>
    <source>
        <tissue evidence="2">Muscle</tissue>
    </source>
</reference>
<proteinExistence type="predicted"/>
<evidence type="ECO:0000256" key="1">
    <source>
        <dbReference type="SAM" id="Coils"/>
    </source>
</evidence>
<dbReference type="Proteomes" id="UP001059041">
    <property type="component" value="Linkage Group LG7"/>
</dbReference>
<comment type="caution">
    <text evidence="2">The sequence shown here is derived from an EMBL/GenBank/DDBJ whole genome shotgun (WGS) entry which is preliminary data.</text>
</comment>
<keyword evidence="1" id="KW-0175">Coiled coil</keyword>
<organism evidence="2 3">
    <name type="scientific">Triplophysa rosa</name>
    <name type="common">Cave loach</name>
    <dbReference type="NCBI Taxonomy" id="992332"/>
    <lineage>
        <taxon>Eukaryota</taxon>
        <taxon>Metazoa</taxon>
        <taxon>Chordata</taxon>
        <taxon>Craniata</taxon>
        <taxon>Vertebrata</taxon>
        <taxon>Euteleostomi</taxon>
        <taxon>Actinopterygii</taxon>
        <taxon>Neopterygii</taxon>
        <taxon>Teleostei</taxon>
        <taxon>Ostariophysi</taxon>
        <taxon>Cypriniformes</taxon>
        <taxon>Nemacheilidae</taxon>
        <taxon>Triplophysa</taxon>
    </lineage>
</organism>